<dbReference type="PANTHER" id="PTHR47153">
    <property type="entry name" value="LACTATE UTILIZATION PROTEIN B"/>
    <property type="match status" value="1"/>
</dbReference>
<dbReference type="Gene3D" id="1.10.1060.10">
    <property type="entry name" value="Alpha-helical ferredoxin"/>
    <property type="match status" value="1"/>
</dbReference>
<evidence type="ECO:0000313" key="7">
    <source>
        <dbReference type="Proteomes" id="UP000249782"/>
    </source>
</evidence>
<keyword evidence="1" id="KW-0813">Transport</keyword>
<dbReference type="InterPro" id="IPR017900">
    <property type="entry name" value="4Fe4S_Fe_S_CS"/>
</dbReference>
<dbReference type="GO" id="GO:0016491">
    <property type="term" value="F:oxidoreductase activity"/>
    <property type="evidence" value="ECO:0007669"/>
    <property type="project" value="UniProtKB-ARBA"/>
</dbReference>
<dbReference type="PROSITE" id="PS00198">
    <property type="entry name" value="4FE4S_FER_1"/>
    <property type="match status" value="2"/>
</dbReference>
<proteinExistence type="predicted"/>
<keyword evidence="2" id="KW-0004">4Fe-4S</keyword>
<dbReference type="Pfam" id="PF02589">
    <property type="entry name" value="LUD_dom"/>
    <property type="match status" value="1"/>
</dbReference>
<dbReference type="PROSITE" id="PS51379">
    <property type="entry name" value="4FE4S_FER_2"/>
    <property type="match status" value="2"/>
</dbReference>
<dbReference type="InterPro" id="IPR024185">
    <property type="entry name" value="FTHF_cligase-like_sf"/>
</dbReference>
<dbReference type="OrthoDB" id="23833at2157"/>
<protein>
    <submittedName>
        <fullName evidence="6">Lactate utilization protein</fullName>
    </submittedName>
</protein>
<reference evidence="6 7" key="1">
    <citation type="submission" date="2018-06" db="EMBL/GenBank/DDBJ databases">
        <title>Draft genome sequence of hyperthermophilic methanogen Methanothermobacter tenebrarum sp. MCM-B 1447.</title>
        <authorList>
            <person name="Pore S.D."/>
            <person name="Dagar S."/>
            <person name="Dhakephalkar P.K."/>
        </authorList>
    </citation>
    <scope>NUCLEOTIDE SEQUENCE [LARGE SCALE GENOMIC DNA]</scope>
    <source>
        <strain evidence="6 7">MCM B 1447</strain>
    </source>
</reference>
<dbReference type="Pfam" id="PF13183">
    <property type="entry name" value="Fer4_8"/>
    <property type="match status" value="1"/>
</dbReference>
<evidence type="ECO:0000313" key="6">
    <source>
        <dbReference type="EMBL" id="RAO79031.1"/>
    </source>
</evidence>
<accession>A0A328PCU6</accession>
<keyword evidence="7" id="KW-1185">Reference proteome</keyword>
<dbReference type="InterPro" id="IPR037171">
    <property type="entry name" value="NagB/RpiA_transferase-like"/>
</dbReference>
<dbReference type="Gene3D" id="3.40.50.10420">
    <property type="entry name" value="NagB/RpiA/CoA transferase-like"/>
    <property type="match status" value="1"/>
</dbReference>
<dbReference type="RefSeq" id="WP_112094008.1">
    <property type="nucleotide sequence ID" value="NZ_QLOE01000005.1"/>
</dbReference>
<dbReference type="EMBL" id="QLOE01000005">
    <property type="protein sequence ID" value="RAO79031.1"/>
    <property type="molecule type" value="Genomic_DNA"/>
</dbReference>
<organism evidence="6 7">
    <name type="scientific">Methanothermobacter tenebrarum</name>
    <dbReference type="NCBI Taxonomy" id="680118"/>
    <lineage>
        <taxon>Archaea</taxon>
        <taxon>Methanobacteriati</taxon>
        <taxon>Methanobacteriota</taxon>
        <taxon>Methanomada group</taxon>
        <taxon>Methanobacteria</taxon>
        <taxon>Methanobacteriales</taxon>
        <taxon>Methanobacteriaceae</taxon>
        <taxon>Methanothermobacter</taxon>
    </lineage>
</organism>
<name>A0A328PCU6_9EURY</name>
<feature type="domain" description="4Fe-4S ferredoxin-type" evidence="5">
    <location>
        <begin position="283"/>
        <end position="315"/>
    </location>
</feature>
<dbReference type="GO" id="GO:0051539">
    <property type="term" value="F:4 iron, 4 sulfur cluster binding"/>
    <property type="evidence" value="ECO:0007669"/>
    <property type="project" value="UniProtKB-KW"/>
</dbReference>
<dbReference type="InterPro" id="IPR003741">
    <property type="entry name" value="LUD_dom"/>
</dbReference>
<dbReference type="InterPro" id="IPR009051">
    <property type="entry name" value="Helical_ferredxn"/>
</dbReference>
<keyword evidence="2" id="KW-0408">Iron</keyword>
<keyword evidence="2" id="KW-0479">Metal-binding</keyword>
<feature type="domain" description="4Fe-4S ferredoxin-type" evidence="5">
    <location>
        <begin position="334"/>
        <end position="367"/>
    </location>
</feature>
<evidence type="ECO:0000256" key="3">
    <source>
        <dbReference type="ARBA" id="ARBA00022737"/>
    </source>
</evidence>
<evidence type="ECO:0000259" key="5">
    <source>
        <dbReference type="PROSITE" id="PS51379"/>
    </source>
</evidence>
<dbReference type="SUPFAM" id="SSF46548">
    <property type="entry name" value="alpha-helical ferredoxin"/>
    <property type="match status" value="1"/>
</dbReference>
<dbReference type="SUPFAM" id="SSF100950">
    <property type="entry name" value="NagB/RpiA/CoA transferase-like"/>
    <property type="match status" value="1"/>
</dbReference>
<comment type="caution">
    <text evidence="6">The sequence shown here is derived from an EMBL/GenBank/DDBJ whole genome shotgun (WGS) entry which is preliminary data.</text>
</comment>
<dbReference type="InterPro" id="IPR004452">
    <property type="entry name" value="LutB/LldF"/>
</dbReference>
<keyword evidence="2" id="KW-0411">Iron-sulfur</keyword>
<keyword evidence="4" id="KW-0249">Electron transport</keyword>
<dbReference type="Proteomes" id="UP000249782">
    <property type="component" value="Unassembled WGS sequence"/>
</dbReference>
<sequence>MRENQLKNLNESFRILAERRVEITEDPRIKELKETVKSIRENSIKNLERLLEKVGESFEDNDIEFYIAKNAKKANKIIYDIVKDERIIAKSKSNTLSEINMAKFLEKKGLKVIETDLGDRIIQLTDDRPIHPTAPALHFNMQEIADVITEKLKVKVKANPKDIMETIKADVLNKLENVKVGVTGANAVAADDGSIVMVHNEGNIGLISLKDTHIIVFGIEKLVSTLEEAISVAKLETAYATGSRVPSYISVVSGPSKTADIQKILLKNMYGAHRVVAIALDNGRSKAPPECLWCIGCGTCITSCPVYNIVGYDFGYKGYLGGRGVAFTNFIEGEKASFDAGIYMCTLCSRCTTTCPLEIPIADIIEKVRCQVQTAGYKLDPHENIRKNIKETGTPFR</sequence>
<evidence type="ECO:0000256" key="2">
    <source>
        <dbReference type="ARBA" id="ARBA00022485"/>
    </source>
</evidence>
<dbReference type="GO" id="GO:0006089">
    <property type="term" value="P:lactate metabolic process"/>
    <property type="evidence" value="ECO:0007669"/>
    <property type="project" value="InterPro"/>
</dbReference>
<dbReference type="AlphaFoldDB" id="A0A328PCU6"/>
<gene>
    <name evidence="6" type="ORF">DPC56_05175</name>
</gene>
<dbReference type="PANTHER" id="PTHR47153:SF2">
    <property type="entry name" value="LACTATE UTILIZATION PROTEIN B"/>
    <property type="match status" value="1"/>
</dbReference>
<keyword evidence="3" id="KW-0677">Repeat</keyword>
<evidence type="ECO:0000256" key="1">
    <source>
        <dbReference type="ARBA" id="ARBA00022448"/>
    </source>
</evidence>
<dbReference type="InterPro" id="IPR017896">
    <property type="entry name" value="4Fe4S_Fe-S-bd"/>
</dbReference>
<evidence type="ECO:0000256" key="4">
    <source>
        <dbReference type="ARBA" id="ARBA00022982"/>
    </source>
</evidence>